<proteinExistence type="inferred from homology"/>
<dbReference type="InterPro" id="IPR005894">
    <property type="entry name" value="DrrA"/>
</dbReference>
<evidence type="ECO:0000256" key="8">
    <source>
        <dbReference type="ARBA" id="ARBA00023251"/>
    </source>
</evidence>
<dbReference type="InterPro" id="IPR003439">
    <property type="entry name" value="ABC_transporter-like_ATP-bd"/>
</dbReference>
<evidence type="ECO:0000259" key="10">
    <source>
        <dbReference type="PROSITE" id="PS50893"/>
    </source>
</evidence>
<dbReference type="GO" id="GO:0005524">
    <property type="term" value="F:ATP binding"/>
    <property type="evidence" value="ECO:0007669"/>
    <property type="project" value="UniProtKB-KW"/>
</dbReference>
<evidence type="ECO:0000313" key="12">
    <source>
        <dbReference type="EMBL" id="MBE1560475.1"/>
    </source>
</evidence>
<dbReference type="Gene3D" id="3.40.50.300">
    <property type="entry name" value="P-loop containing nucleotide triphosphate hydrolases"/>
    <property type="match status" value="1"/>
</dbReference>
<dbReference type="PANTHER" id="PTHR42711">
    <property type="entry name" value="ABC TRANSPORTER ATP-BINDING PROTEIN"/>
    <property type="match status" value="1"/>
</dbReference>
<feature type="domain" description="ACT" evidence="11">
    <location>
        <begin position="267"/>
        <end position="322"/>
    </location>
</feature>
<evidence type="ECO:0000256" key="3">
    <source>
        <dbReference type="ARBA" id="ARBA00022475"/>
    </source>
</evidence>
<keyword evidence="13" id="KW-1185">Reference proteome</keyword>
<dbReference type="InterPro" id="IPR027417">
    <property type="entry name" value="P-loop_NTPase"/>
</dbReference>
<keyword evidence="4" id="KW-0547">Nucleotide-binding</keyword>
<keyword evidence="3" id="KW-1003">Cell membrane</keyword>
<evidence type="ECO:0000259" key="11">
    <source>
        <dbReference type="PROSITE" id="PS51671"/>
    </source>
</evidence>
<evidence type="ECO:0000256" key="5">
    <source>
        <dbReference type="ARBA" id="ARBA00022840"/>
    </source>
</evidence>
<keyword evidence="6" id="KW-1278">Translocase</keyword>
<keyword evidence="8" id="KW-0046">Antibiotic resistance</keyword>
<dbReference type="PANTHER" id="PTHR42711:SF19">
    <property type="entry name" value="DOXORUBICIN RESISTANCE ATP-BINDING PROTEIN DRRA"/>
    <property type="match status" value="1"/>
</dbReference>
<organism evidence="12 13">
    <name type="scientific">Nonomuraea africana</name>
    <dbReference type="NCBI Taxonomy" id="46171"/>
    <lineage>
        <taxon>Bacteria</taxon>
        <taxon>Bacillati</taxon>
        <taxon>Actinomycetota</taxon>
        <taxon>Actinomycetes</taxon>
        <taxon>Streptosporangiales</taxon>
        <taxon>Streptosporangiaceae</taxon>
        <taxon>Nonomuraea</taxon>
    </lineage>
</organism>
<dbReference type="Pfam" id="PF00005">
    <property type="entry name" value="ABC_tran"/>
    <property type="match status" value="1"/>
</dbReference>
<dbReference type="SMART" id="SM00382">
    <property type="entry name" value="AAA"/>
    <property type="match status" value="1"/>
</dbReference>
<evidence type="ECO:0000256" key="4">
    <source>
        <dbReference type="ARBA" id="ARBA00022741"/>
    </source>
</evidence>
<dbReference type="PROSITE" id="PS51671">
    <property type="entry name" value="ACT"/>
    <property type="match status" value="1"/>
</dbReference>
<evidence type="ECO:0000256" key="1">
    <source>
        <dbReference type="ARBA" id="ARBA00004202"/>
    </source>
</evidence>
<evidence type="ECO:0000256" key="2">
    <source>
        <dbReference type="ARBA" id="ARBA00022448"/>
    </source>
</evidence>
<dbReference type="EMBL" id="JADBEF010000001">
    <property type="protein sequence ID" value="MBE1560475.1"/>
    <property type="molecule type" value="Genomic_DNA"/>
</dbReference>
<comment type="caution">
    <text evidence="12">The sequence shown here is derived from an EMBL/GenBank/DDBJ whole genome shotgun (WGS) entry which is preliminary data.</text>
</comment>
<dbReference type="InterPro" id="IPR050763">
    <property type="entry name" value="ABC_transporter_ATP-binding"/>
</dbReference>
<dbReference type="Proteomes" id="UP000661607">
    <property type="component" value="Unassembled WGS sequence"/>
</dbReference>
<feature type="domain" description="ABC transporter" evidence="10">
    <location>
        <begin position="8"/>
        <end position="238"/>
    </location>
</feature>
<comment type="similarity">
    <text evidence="9">Belongs to the ABC transporter superfamily. Drug exporter-1 (DrugE1) (TC 3.A.1.105) family.</text>
</comment>
<keyword evidence="2" id="KW-0813">Transport</keyword>
<sequence>MRPESSAIAVEGLVKSYGRTAALRGLTMHAARGTVVCLMGPNGAGKTTVIRVLSTLTRPDGGRATVCGHDVVEAAGRVRALIGLTGQDAAVDEHLTATENLWLFARLNRLARGPARSRVAELIEAFDLGSVAARPVRTYSGGLRRRVDLAAALVAAPPVLFVDEPTTGLDPRSRRTLWELIRARARAGSTILLTTQYLEEGDQLADRIYVVDQGRAVAEGTPDELKARIGGERIEVTLARPAGLPVAAAELETLLGGRPEVDEAALTVSVLTDDRPGVLSRAIRGLDEAGVDVTDVRLRRLTLDDVFFAFTGAEPTANGHPR</sequence>
<evidence type="ECO:0000256" key="7">
    <source>
        <dbReference type="ARBA" id="ARBA00023136"/>
    </source>
</evidence>
<dbReference type="SUPFAM" id="SSF52540">
    <property type="entry name" value="P-loop containing nucleoside triphosphate hydrolases"/>
    <property type="match status" value="1"/>
</dbReference>
<dbReference type="InterPro" id="IPR003593">
    <property type="entry name" value="AAA+_ATPase"/>
</dbReference>
<dbReference type="PROSITE" id="PS50893">
    <property type="entry name" value="ABC_TRANSPORTER_2"/>
    <property type="match status" value="1"/>
</dbReference>
<keyword evidence="7" id="KW-0472">Membrane</keyword>
<dbReference type="InterPro" id="IPR002912">
    <property type="entry name" value="ACT_dom"/>
</dbReference>
<dbReference type="NCBIfam" id="TIGR01188">
    <property type="entry name" value="drrA"/>
    <property type="match status" value="1"/>
</dbReference>
<evidence type="ECO:0000256" key="6">
    <source>
        <dbReference type="ARBA" id="ARBA00022967"/>
    </source>
</evidence>
<dbReference type="RefSeq" id="WP_192775544.1">
    <property type="nucleotide sequence ID" value="NZ_BAAASY010000040.1"/>
</dbReference>
<protein>
    <submittedName>
        <fullName evidence="12">ABC-2 type transport system ATP-binding protein</fullName>
    </submittedName>
</protein>
<evidence type="ECO:0000313" key="13">
    <source>
        <dbReference type="Proteomes" id="UP000661607"/>
    </source>
</evidence>
<comment type="subcellular location">
    <subcellularLocation>
        <location evidence="1">Cell membrane</location>
        <topology evidence="1">Peripheral membrane protein</topology>
    </subcellularLocation>
</comment>
<dbReference type="CDD" id="cd02116">
    <property type="entry name" value="ACT"/>
    <property type="match status" value="1"/>
</dbReference>
<keyword evidence="5 12" id="KW-0067">ATP-binding</keyword>
<evidence type="ECO:0000256" key="9">
    <source>
        <dbReference type="ARBA" id="ARBA00049985"/>
    </source>
</evidence>
<name>A0ABR9KF55_9ACTN</name>
<reference evidence="12 13" key="1">
    <citation type="submission" date="2020-10" db="EMBL/GenBank/DDBJ databases">
        <title>Sequencing the genomes of 1000 actinobacteria strains.</title>
        <authorList>
            <person name="Klenk H.-P."/>
        </authorList>
    </citation>
    <scope>NUCLEOTIDE SEQUENCE [LARGE SCALE GENOMIC DNA]</scope>
    <source>
        <strain evidence="12 13">DSM 43748</strain>
    </source>
</reference>
<gene>
    <name evidence="12" type="ORF">H4W81_003254</name>
</gene>
<accession>A0ABR9KF55</accession>